<dbReference type="RefSeq" id="WP_184349948.1">
    <property type="nucleotide sequence ID" value="NZ_JACHJH010000004.1"/>
</dbReference>
<evidence type="ECO:0000259" key="3">
    <source>
        <dbReference type="Pfam" id="PF01551"/>
    </source>
</evidence>
<keyword evidence="1" id="KW-0175">Coiled coil</keyword>
<dbReference type="PANTHER" id="PTHR21666">
    <property type="entry name" value="PEPTIDASE-RELATED"/>
    <property type="match status" value="1"/>
</dbReference>
<dbReference type="AlphaFoldDB" id="A0A7W7LQY1"/>
<dbReference type="EMBL" id="JACHJH010000004">
    <property type="protein sequence ID" value="MBB4894116.1"/>
    <property type="molecule type" value="Genomic_DNA"/>
</dbReference>
<feature type="region of interest" description="Disordered" evidence="2">
    <location>
        <begin position="198"/>
        <end position="227"/>
    </location>
</feature>
<dbReference type="GO" id="GO:0004222">
    <property type="term" value="F:metalloendopeptidase activity"/>
    <property type="evidence" value="ECO:0007669"/>
    <property type="project" value="TreeGrafter"/>
</dbReference>
<evidence type="ECO:0000313" key="4">
    <source>
        <dbReference type="EMBL" id="MBB4894116.1"/>
    </source>
</evidence>
<feature type="domain" description="M23ase beta-sheet core" evidence="3">
    <location>
        <begin position="252"/>
        <end position="339"/>
    </location>
</feature>
<evidence type="ECO:0000313" key="5">
    <source>
        <dbReference type="Proteomes" id="UP000556084"/>
    </source>
</evidence>
<dbReference type="Pfam" id="PF01551">
    <property type="entry name" value="Peptidase_M23"/>
    <property type="match status" value="1"/>
</dbReference>
<keyword evidence="4" id="KW-0378">Hydrolase</keyword>
<dbReference type="InterPro" id="IPR050570">
    <property type="entry name" value="Cell_wall_metabolism_enzyme"/>
</dbReference>
<organism evidence="4 5">
    <name type="scientific">Streptomyces olivoverticillatus</name>
    <dbReference type="NCBI Taxonomy" id="66427"/>
    <lineage>
        <taxon>Bacteria</taxon>
        <taxon>Bacillati</taxon>
        <taxon>Actinomycetota</taxon>
        <taxon>Actinomycetes</taxon>
        <taxon>Kitasatosporales</taxon>
        <taxon>Streptomycetaceae</taxon>
        <taxon>Streptomyces</taxon>
    </lineage>
</organism>
<keyword evidence="5" id="KW-1185">Reference proteome</keyword>
<dbReference type="Gene3D" id="2.70.70.10">
    <property type="entry name" value="Glucose Permease (Domain IIA)"/>
    <property type="match status" value="1"/>
</dbReference>
<sequence length="360" mass="38567">MCALCIAVTSPVPVAPEAAAFVRAPHRLVRISSEVVRLTQEAGRARQRYERGARAAKEQKRRAEHVTQLLRGQRFVSAVLHQDAGAVARAQYRTGGITVAVDDEGDVDPFALLERQSFEMGRRERLAWMMAATDSKSQALASDEETTVRAWHALDEDAEQLRTEKRAVDERLAEARDELNAAAGAAVESGKCAPVDLAEVDGAPGAQGDEAGRDGRTPADREAVSESGWTRPVLDYELTAGFGGHGSHWSGGHSGQDFAVPAGTPVRAVGDGTVVTAGCGGAFGISMVIRHDDGWYSQYAHLAAPFAEPGHRVHAGEWIGLSGTTGNSTGPHLHFEIRTTPEFGSAVEPVEWLRNRGVHL</sequence>
<evidence type="ECO:0000256" key="2">
    <source>
        <dbReference type="SAM" id="MobiDB-lite"/>
    </source>
</evidence>
<evidence type="ECO:0000256" key="1">
    <source>
        <dbReference type="SAM" id="Coils"/>
    </source>
</evidence>
<dbReference type="SUPFAM" id="SSF51261">
    <property type="entry name" value="Duplicated hybrid motif"/>
    <property type="match status" value="1"/>
</dbReference>
<dbReference type="FunFam" id="2.70.70.10:FF:000013">
    <property type="entry name" value="Peptidase family M23"/>
    <property type="match status" value="1"/>
</dbReference>
<proteinExistence type="predicted"/>
<gene>
    <name evidence="4" type="ORF">FHS39_003150</name>
</gene>
<dbReference type="CDD" id="cd12797">
    <property type="entry name" value="M23_peptidase"/>
    <property type="match status" value="1"/>
</dbReference>
<feature type="coiled-coil region" evidence="1">
    <location>
        <begin position="158"/>
        <end position="185"/>
    </location>
</feature>
<dbReference type="PANTHER" id="PTHR21666:SF270">
    <property type="entry name" value="MUREIN HYDROLASE ACTIVATOR ENVC"/>
    <property type="match status" value="1"/>
</dbReference>
<reference evidence="4 5" key="1">
    <citation type="submission" date="2020-08" db="EMBL/GenBank/DDBJ databases">
        <title>Genomic Encyclopedia of Type Strains, Phase III (KMG-III): the genomes of soil and plant-associated and newly described type strains.</title>
        <authorList>
            <person name="Whitman W."/>
        </authorList>
    </citation>
    <scope>NUCLEOTIDE SEQUENCE [LARGE SCALE GENOMIC DNA]</scope>
    <source>
        <strain evidence="4 5">CECT 3266</strain>
    </source>
</reference>
<comment type="caution">
    <text evidence="4">The sequence shown here is derived from an EMBL/GenBank/DDBJ whole genome shotgun (WGS) entry which is preliminary data.</text>
</comment>
<protein>
    <submittedName>
        <fullName evidence="4">Murein DD-endopeptidase MepM/ murein hydrolase activator NlpD</fullName>
    </submittedName>
</protein>
<feature type="compositionally biased region" description="Basic and acidic residues" evidence="2">
    <location>
        <begin position="210"/>
        <end position="224"/>
    </location>
</feature>
<dbReference type="InterPro" id="IPR011055">
    <property type="entry name" value="Dup_hybrid_motif"/>
</dbReference>
<dbReference type="InterPro" id="IPR016047">
    <property type="entry name" value="M23ase_b-sheet_dom"/>
</dbReference>
<name>A0A7W7LQY1_9ACTN</name>
<accession>A0A7W7LQY1</accession>
<dbReference type="Proteomes" id="UP000556084">
    <property type="component" value="Unassembled WGS sequence"/>
</dbReference>